<comment type="caution">
    <text evidence="1">The sequence shown here is derived from an EMBL/GenBank/DDBJ whole genome shotgun (WGS) entry which is preliminary data.</text>
</comment>
<dbReference type="AlphaFoldDB" id="X1Q696"/>
<proteinExistence type="predicted"/>
<sequence length="41" mass="4625">HKVRIRIAILPRRAIVALAIVDAIKSAFGILSPKRIFTRRS</sequence>
<protein>
    <submittedName>
        <fullName evidence="1">Uncharacterized protein</fullName>
    </submittedName>
</protein>
<reference evidence="1" key="1">
    <citation type="journal article" date="2014" name="Front. Microbiol.">
        <title>High frequency of phylogenetically diverse reductive dehalogenase-homologous genes in deep subseafloor sedimentary metagenomes.</title>
        <authorList>
            <person name="Kawai M."/>
            <person name="Futagami T."/>
            <person name="Toyoda A."/>
            <person name="Takaki Y."/>
            <person name="Nishi S."/>
            <person name="Hori S."/>
            <person name="Arai W."/>
            <person name="Tsubouchi T."/>
            <person name="Morono Y."/>
            <person name="Uchiyama I."/>
            <person name="Ito T."/>
            <person name="Fujiyama A."/>
            <person name="Inagaki F."/>
            <person name="Takami H."/>
        </authorList>
    </citation>
    <scope>NUCLEOTIDE SEQUENCE</scope>
    <source>
        <strain evidence="1">Expedition CK06-06</strain>
    </source>
</reference>
<name>X1Q696_9ZZZZ</name>
<feature type="non-terminal residue" evidence="1">
    <location>
        <position position="1"/>
    </location>
</feature>
<evidence type="ECO:0000313" key="1">
    <source>
        <dbReference type="EMBL" id="GAI63758.1"/>
    </source>
</evidence>
<organism evidence="1">
    <name type="scientific">marine sediment metagenome</name>
    <dbReference type="NCBI Taxonomy" id="412755"/>
    <lineage>
        <taxon>unclassified sequences</taxon>
        <taxon>metagenomes</taxon>
        <taxon>ecological metagenomes</taxon>
    </lineage>
</organism>
<dbReference type="EMBL" id="BARW01001779">
    <property type="protein sequence ID" value="GAI63758.1"/>
    <property type="molecule type" value="Genomic_DNA"/>
</dbReference>
<accession>X1Q696</accession>
<gene>
    <name evidence="1" type="ORF">S12H4_05399</name>
</gene>